<dbReference type="EMBL" id="FUKM01000057">
    <property type="protein sequence ID" value="SJN14556.1"/>
    <property type="molecule type" value="Genomic_DNA"/>
</dbReference>
<gene>
    <name evidence="1" type="ORF">CZ787_15735</name>
</gene>
<proteinExistence type="predicted"/>
<protein>
    <submittedName>
        <fullName evidence="1">Uncharacterized protein</fullName>
    </submittedName>
</protein>
<name>A0A1R4I4B4_9GAMM</name>
<organism evidence="1 2">
    <name type="scientific">Halomonas citrativorans</name>
    <dbReference type="NCBI Taxonomy" id="2742612"/>
    <lineage>
        <taxon>Bacteria</taxon>
        <taxon>Pseudomonadati</taxon>
        <taxon>Pseudomonadota</taxon>
        <taxon>Gammaproteobacteria</taxon>
        <taxon>Oceanospirillales</taxon>
        <taxon>Halomonadaceae</taxon>
        <taxon>Halomonas</taxon>
    </lineage>
</organism>
<evidence type="ECO:0000313" key="1">
    <source>
        <dbReference type="EMBL" id="SJN14556.1"/>
    </source>
</evidence>
<evidence type="ECO:0000313" key="2">
    <source>
        <dbReference type="Proteomes" id="UP000196331"/>
    </source>
</evidence>
<dbReference type="Proteomes" id="UP000196331">
    <property type="component" value="Unassembled WGS sequence"/>
</dbReference>
<reference evidence="1 2" key="1">
    <citation type="submission" date="2017-02" db="EMBL/GenBank/DDBJ databases">
        <authorList>
            <person name="Dridi B."/>
        </authorList>
    </citation>
    <scope>NUCLEOTIDE SEQUENCE [LARGE SCALE GENOMIC DNA]</scope>
    <source>
        <strain evidence="1 2">JB380</strain>
    </source>
</reference>
<sequence length="40" mass="4635">MWEEGTLSTLSPWNDLFFYSVEGEGLNQRVIYTILVLANK</sequence>
<accession>A0A1R4I4B4</accession>
<dbReference type="AlphaFoldDB" id="A0A1R4I4B4"/>
<comment type="caution">
    <text evidence="1">The sequence shown here is derived from an EMBL/GenBank/DDBJ whole genome shotgun (WGS) entry which is preliminary data.</text>
</comment>